<keyword evidence="2" id="KW-1185">Reference proteome</keyword>
<organism evidence="1 2">
    <name type="scientific">Portunus trituberculatus</name>
    <name type="common">Swimming crab</name>
    <name type="synonym">Neptunus trituberculatus</name>
    <dbReference type="NCBI Taxonomy" id="210409"/>
    <lineage>
        <taxon>Eukaryota</taxon>
        <taxon>Metazoa</taxon>
        <taxon>Ecdysozoa</taxon>
        <taxon>Arthropoda</taxon>
        <taxon>Crustacea</taxon>
        <taxon>Multicrustacea</taxon>
        <taxon>Malacostraca</taxon>
        <taxon>Eumalacostraca</taxon>
        <taxon>Eucarida</taxon>
        <taxon>Decapoda</taxon>
        <taxon>Pleocyemata</taxon>
        <taxon>Brachyura</taxon>
        <taxon>Eubrachyura</taxon>
        <taxon>Portunoidea</taxon>
        <taxon>Portunidae</taxon>
        <taxon>Portuninae</taxon>
        <taxon>Portunus</taxon>
    </lineage>
</organism>
<dbReference type="Proteomes" id="UP000324222">
    <property type="component" value="Unassembled WGS sequence"/>
</dbReference>
<name>A0A5B7KF84_PORTR</name>
<evidence type="ECO:0000313" key="1">
    <source>
        <dbReference type="EMBL" id="MPD03245.1"/>
    </source>
</evidence>
<accession>A0A5B7KF84</accession>
<protein>
    <submittedName>
        <fullName evidence="1">Uncharacterized protein</fullName>
    </submittedName>
</protein>
<comment type="caution">
    <text evidence="1">The sequence shown here is derived from an EMBL/GenBank/DDBJ whole genome shotgun (WGS) entry which is preliminary data.</text>
</comment>
<dbReference type="EMBL" id="VSRR010135347">
    <property type="protein sequence ID" value="MPD03245.1"/>
    <property type="molecule type" value="Genomic_DNA"/>
</dbReference>
<evidence type="ECO:0000313" key="2">
    <source>
        <dbReference type="Proteomes" id="UP000324222"/>
    </source>
</evidence>
<reference evidence="1 2" key="1">
    <citation type="submission" date="2019-05" db="EMBL/GenBank/DDBJ databases">
        <title>Another draft genome of Portunus trituberculatus and its Hox gene families provides insights of decapod evolution.</title>
        <authorList>
            <person name="Jeong J.-H."/>
            <person name="Song I."/>
            <person name="Kim S."/>
            <person name="Choi T."/>
            <person name="Kim D."/>
            <person name="Ryu S."/>
            <person name="Kim W."/>
        </authorList>
    </citation>
    <scope>NUCLEOTIDE SEQUENCE [LARGE SCALE GENOMIC DNA]</scope>
    <source>
        <tissue evidence="1">Muscle</tissue>
    </source>
</reference>
<dbReference type="AlphaFoldDB" id="A0A5B7KF84"/>
<proteinExistence type="predicted"/>
<sequence>MYHRPPSAGSCAEVISLERPRARWLWKSYSWAAAAEKAEAAEAASAGSTDVSHTTSIMGNNYFIIQFSAVN</sequence>
<gene>
    <name evidence="1" type="ORF">E2C01_098870</name>
</gene>